<comment type="caution">
    <text evidence="1">The sequence shown here is derived from an EMBL/GenBank/DDBJ whole genome shotgun (WGS) entry which is preliminary data.</text>
</comment>
<organism evidence="1 2">
    <name type="scientific">Frondihabitans cladoniiphilus</name>
    <dbReference type="NCBI Taxonomy" id="715785"/>
    <lineage>
        <taxon>Bacteria</taxon>
        <taxon>Bacillati</taxon>
        <taxon>Actinomycetota</taxon>
        <taxon>Actinomycetes</taxon>
        <taxon>Micrococcales</taxon>
        <taxon>Microbacteriaceae</taxon>
        <taxon>Frondihabitans</taxon>
    </lineage>
</organism>
<protein>
    <submittedName>
        <fullName evidence="1">Uncharacterized protein</fullName>
    </submittedName>
</protein>
<dbReference type="EMBL" id="BAABLM010000012">
    <property type="protein sequence ID" value="GAA4686485.1"/>
    <property type="molecule type" value="Genomic_DNA"/>
</dbReference>
<evidence type="ECO:0000313" key="2">
    <source>
        <dbReference type="Proteomes" id="UP001501295"/>
    </source>
</evidence>
<gene>
    <name evidence="1" type="ORF">GCM10025780_36430</name>
</gene>
<dbReference type="Proteomes" id="UP001501295">
    <property type="component" value="Unassembled WGS sequence"/>
</dbReference>
<proteinExistence type="predicted"/>
<evidence type="ECO:0000313" key="1">
    <source>
        <dbReference type="EMBL" id="GAA4686485.1"/>
    </source>
</evidence>
<reference evidence="2" key="1">
    <citation type="journal article" date="2019" name="Int. J. Syst. Evol. Microbiol.">
        <title>The Global Catalogue of Microorganisms (GCM) 10K type strain sequencing project: providing services to taxonomists for standard genome sequencing and annotation.</title>
        <authorList>
            <consortium name="The Broad Institute Genomics Platform"/>
            <consortium name="The Broad Institute Genome Sequencing Center for Infectious Disease"/>
            <person name="Wu L."/>
            <person name="Ma J."/>
        </authorList>
    </citation>
    <scope>NUCLEOTIDE SEQUENCE [LARGE SCALE GENOMIC DNA]</scope>
    <source>
        <strain evidence="2">JCM 18956</strain>
    </source>
</reference>
<sequence length="96" mass="10566">MNDFGFSVPHRTATLQGDSKVITRQQLRDPAFYALVKDGVLNGTIQVLDGRSDVLDVHGVPFNLSDEDGRQQLAKSQRAWVGVDEDPIARSLTKEG</sequence>
<dbReference type="RefSeq" id="WP_345377373.1">
    <property type="nucleotide sequence ID" value="NZ_BAABLM010000012.1"/>
</dbReference>
<name>A0ABP8WEW0_9MICO</name>
<keyword evidence="2" id="KW-1185">Reference proteome</keyword>
<accession>A0ABP8WEW0</accession>